<feature type="transmembrane region" description="Helical" evidence="4">
    <location>
        <begin position="6"/>
        <end position="22"/>
    </location>
</feature>
<dbReference type="SUPFAM" id="SSF53474">
    <property type="entry name" value="alpha/beta-Hydrolases"/>
    <property type="match status" value="1"/>
</dbReference>
<dbReference type="Gene3D" id="3.40.50.1820">
    <property type="entry name" value="alpha/beta hydrolase"/>
    <property type="match status" value="1"/>
</dbReference>
<sequence length="450" mass="50549">MDWLEWLVLGFVVLIFAMDLFVKPVDKWRVFKRYVAFAGFGILLGHLLFDQKSWQMYPVYFYLSMKAGVSMIGLLTDAQRKPIRESRMKNLVIGGIAIGLTGLCLVVFPKYSIPEPIGAYHVGTHTFEITDPNRLESYGRVIDESDKSDYRRIRIQMWYPADSVAGYKQMPWLQDGLQVSRSLAREMNLPFFMLDHTENILSNSHLEAPLSRQESVYPIVILSHGWKGFRSLHTDFAELLASSGYIVFGIDHTYGAQMTVFEDGTGIELDQNALPDRNETPDFLTYANQLVMTYAGDVKLLLDTLPSLNPGQWDLSRVGLLGHSTGGGADVAVAMEDSRVKSVIGLDAWVEPLGMDAVKMGLEVPALFLRSEQWAGGVNDTFLNGLIEGSPEARVHQIDGTTHIDFTMSYLFSSLTGIIGFTGDLDREMSEEIQHTYILNFFNETLRPGM</sequence>
<accession>A0ABS2MPU8</accession>
<keyword evidence="4" id="KW-0812">Transmembrane</keyword>
<feature type="transmembrane region" description="Helical" evidence="4">
    <location>
        <begin position="61"/>
        <end position="78"/>
    </location>
</feature>
<evidence type="ECO:0000313" key="6">
    <source>
        <dbReference type="Proteomes" id="UP000767854"/>
    </source>
</evidence>
<evidence type="ECO:0000256" key="2">
    <source>
        <dbReference type="ARBA" id="ARBA00022963"/>
    </source>
</evidence>
<evidence type="ECO:0000256" key="4">
    <source>
        <dbReference type="SAM" id="Phobius"/>
    </source>
</evidence>
<evidence type="ECO:0000313" key="5">
    <source>
        <dbReference type="EMBL" id="MBM7561421.1"/>
    </source>
</evidence>
<organism evidence="5 6">
    <name type="scientific">Fusibacter tunisiensis</name>
    <dbReference type="NCBI Taxonomy" id="1008308"/>
    <lineage>
        <taxon>Bacteria</taxon>
        <taxon>Bacillati</taxon>
        <taxon>Bacillota</taxon>
        <taxon>Clostridia</taxon>
        <taxon>Eubacteriales</taxon>
        <taxon>Eubacteriales Family XII. Incertae Sedis</taxon>
        <taxon>Fusibacter</taxon>
    </lineage>
</organism>
<dbReference type="RefSeq" id="WP_204662913.1">
    <property type="nucleotide sequence ID" value="NZ_JAFBDT010000005.1"/>
</dbReference>
<protein>
    <recommendedName>
        <fullName evidence="7">Platelet-activating factor acetylhydrolase</fullName>
    </recommendedName>
</protein>
<keyword evidence="3" id="KW-0443">Lipid metabolism</keyword>
<comment type="caution">
    <text evidence="5">The sequence shown here is derived from an EMBL/GenBank/DDBJ whole genome shotgun (WGS) entry which is preliminary data.</text>
</comment>
<dbReference type="PANTHER" id="PTHR10272:SF0">
    <property type="entry name" value="PLATELET-ACTIVATING FACTOR ACETYLHYDROLASE"/>
    <property type="match status" value="1"/>
</dbReference>
<feature type="transmembrane region" description="Helical" evidence="4">
    <location>
        <begin position="34"/>
        <end position="49"/>
    </location>
</feature>
<dbReference type="PANTHER" id="PTHR10272">
    <property type="entry name" value="PLATELET-ACTIVATING FACTOR ACETYLHYDROLASE"/>
    <property type="match status" value="1"/>
</dbReference>
<evidence type="ECO:0000256" key="3">
    <source>
        <dbReference type="ARBA" id="ARBA00023098"/>
    </source>
</evidence>
<evidence type="ECO:0008006" key="7">
    <source>
        <dbReference type="Google" id="ProtNLM"/>
    </source>
</evidence>
<feature type="transmembrane region" description="Helical" evidence="4">
    <location>
        <begin position="90"/>
        <end position="108"/>
    </location>
</feature>
<keyword evidence="4" id="KW-0472">Membrane</keyword>
<gene>
    <name evidence="5" type="ORF">JOC49_000941</name>
</gene>
<dbReference type="InterPro" id="IPR029058">
    <property type="entry name" value="AB_hydrolase_fold"/>
</dbReference>
<keyword evidence="4" id="KW-1133">Transmembrane helix</keyword>
<keyword evidence="1" id="KW-0378">Hydrolase</keyword>
<name>A0ABS2MPU8_9FIRM</name>
<dbReference type="Pfam" id="PF03403">
    <property type="entry name" value="PAF-AH_p_II"/>
    <property type="match status" value="2"/>
</dbReference>
<keyword evidence="2" id="KW-0442">Lipid degradation</keyword>
<proteinExistence type="predicted"/>
<evidence type="ECO:0000256" key="1">
    <source>
        <dbReference type="ARBA" id="ARBA00022801"/>
    </source>
</evidence>
<reference evidence="5 6" key="1">
    <citation type="submission" date="2021-01" db="EMBL/GenBank/DDBJ databases">
        <title>Genomic Encyclopedia of Type Strains, Phase IV (KMG-IV): sequencing the most valuable type-strain genomes for metagenomic binning, comparative biology and taxonomic classification.</title>
        <authorList>
            <person name="Goeker M."/>
        </authorList>
    </citation>
    <scope>NUCLEOTIDE SEQUENCE [LARGE SCALE GENOMIC DNA]</scope>
    <source>
        <strain evidence="5 6">DSM 24436</strain>
    </source>
</reference>
<dbReference type="EMBL" id="JAFBDT010000005">
    <property type="protein sequence ID" value="MBM7561421.1"/>
    <property type="molecule type" value="Genomic_DNA"/>
</dbReference>
<keyword evidence="6" id="KW-1185">Reference proteome</keyword>
<dbReference type="Proteomes" id="UP000767854">
    <property type="component" value="Unassembled WGS sequence"/>
</dbReference>